<dbReference type="GeneID" id="105156734"/>
<dbReference type="OrthoDB" id="1435198at2759"/>
<reference evidence="4" key="2">
    <citation type="submission" date="2025-08" db="UniProtKB">
        <authorList>
            <consortium name="RefSeq"/>
        </authorList>
    </citation>
    <scope>IDENTIFICATION</scope>
</reference>
<dbReference type="InterPro" id="IPR029472">
    <property type="entry name" value="Copia-like_N"/>
</dbReference>
<dbReference type="CDD" id="cd09272">
    <property type="entry name" value="RNase_HI_RT_Ty1"/>
    <property type="match status" value="1"/>
</dbReference>
<dbReference type="PANTHER" id="PTHR37610:SF40">
    <property type="entry name" value="OS01G0909600 PROTEIN"/>
    <property type="match status" value="1"/>
</dbReference>
<dbReference type="Pfam" id="PF03732">
    <property type="entry name" value="Retrotrans_gag"/>
    <property type="match status" value="1"/>
</dbReference>
<dbReference type="RefSeq" id="XP_020548141.1">
    <property type="nucleotide sequence ID" value="XM_020692482.1"/>
</dbReference>
<dbReference type="Pfam" id="PF14244">
    <property type="entry name" value="Retrotran_gag_3"/>
    <property type="match status" value="1"/>
</dbReference>
<dbReference type="PANTHER" id="PTHR37610">
    <property type="entry name" value="CCHC-TYPE DOMAIN-CONTAINING PROTEIN"/>
    <property type="match status" value="1"/>
</dbReference>
<evidence type="ECO:0000313" key="3">
    <source>
        <dbReference type="Proteomes" id="UP000504604"/>
    </source>
</evidence>
<reference evidence="3" key="1">
    <citation type="submission" date="2024-10" db="UniProtKB">
        <authorList>
            <consortium name="RefSeq"/>
        </authorList>
    </citation>
    <scope>NUCLEOTIDE SEQUENCE [LARGE SCALE GENOMIC DNA]</scope>
    <source>
        <strain evidence="3">cv. Zhongzhi No. 13</strain>
    </source>
</reference>
<feature type="domain" description="Retrotransposon Copia-like N-terminal" evidence="2">
    <location>
        <begin position="28"/>
        <end position="74"/>
    </location>
</feature>
<keyword evidence="3" id="KW-1185">Reference proteome</keyword>
<feature type="domain" description="Retrotransposon gag" evidence="1">
    <location>
        <begin position="93"/>
        <end position="167"/>
    </location>
</feature>
<evidence type="ECO:0000313" key="4">
    <source>
        <dbReference type="RefSeq" id="XP_020548141.1"/>
    </source>
</evidence>
<dbReference type="AlphaFoldDB" id="A0A8M8UW88"/>
<sequence>MSGKNSHGSEPSREDKKIIVWPEKLKLHGGEHPGMSLVSAPLDGNNFLTWSRAIKLALGAKQKIGFIDGSYTKPQENKEEMDQWKTVDCMVASWLLNSISKEISEAFMYTSSAQDLWEQLEARFGDSNGPMLYDIQRRISSLSQGDMTISAYFTKLKKLWDELAHLDPLPNCSCDASKLLASQESSRQLIQFLMGLEDTYDHIRSQILLMEPLPTIGKAYSMLLHIEKQRQVHIAAPEDGAMNARIYEGRRQFANQNREKGKGGLDKKSQYCDYCKRSGHTRSSCFKLTGFPEWYKTLLDQKKIENRSSNRVFNASAEERLQKYDSNLEISDLIKMEVKRAMNEQRYMPEPAANMIEYQDFTDWGGCLQTRKSLTGFCVFLGETPISWKTKKQVTVSRSTAEAEYRSLASTVCELVWINYMLQEFEIEAGLPIPLFCDNKGAIHITANPVFHKRTKHLDIDCHIVREKFKQGLVLPTHVKATDQVADIFTKSLPAPAFQVMKSKLKLMSLPSPPV</sequence>
<dbReference type="SUPFAM" id="SSF56672">
    <property type="entry name" value="DNA/RNA polymerases"/>
    <property type="match status" value="1"/>
</dbReference>
<gene>
    <name evidence="4" type="primary">LOC105156734</name>
</gene>
<dbReference type="Proteomes" id="UP000504604">
    <property type="component" value="Linkage group LG1"/>
</dbReference>
<evidence type="ECO:0000259" key="1">
    <source>
        <dbReference type="Pfam" id="PF03732"/>
    </source>
</evidence>
<protein>
    <submittedName>
        <fullName evidence="4">Uncharacterized protein LOC105156734 isoform X1</fullName>
    </submittedName>
</protein>
<name>A0A8M8UW88_SESIN</name>
<dbReference type="InterPro" id="IPR043502">
    <property type="entry name" value="DNA/RNA_pol_sf"/>
</dbReference>
<evidence type="ECO:0000259" key="2">
    <source>
        <dbReference type="Pfam" id="PF14244"/>
    </source>
</evidence>
<dbReference type="InterPro" id="IPR005162">
    <property type="entry name" value="Retrotrans_gag_dom"/>
</dbReference>
<organism evidence="3 4">
    <name type="scientific">Sesamum indicum</name>
    <name type="common">Oriental sesame</name>
    <name type="synonym">Sesamum orientale</name>
    <dbReference type="NCBI Taxonomy" id="4182"/>
    <lineage>
        <taxon>Eukaryota</taxon>
        <taxon>Viridiplantae</taxon>
        <taxon>Streptophyta</taxon>
        <taxon>Embryophyta</taxon>
        <taxon>Tracheophyta</taxon>
        <taxon>Spermatophyta</taxon>
        <taxon>Magnoliopsida</taxon>
        <taxon>eudicotyledons</taxon>
        <taxon>Gunneridae</taxon>
        <taxon>Pentapetalae</taxon>
        <taxon>asterids</taxon>
        <taxon>lamiids</taxon>
        <taxon>Lamiales</taxon>
        <taxon>Pedaliaceae</taxon>
        <taxon>Sesamum</taxon>
    </lineage>
</organism>
<proteinExistence type="predicted"/>
<accession>A0A8M8UW88</accession>